<keyword evidence="3" id="KW-1185">Reference proteome</keyword>
<organism evidence="2 3">
    <name type="scientific">Neokomagataea tanensis NBRC 106556</name>
    <dbReference type="NCBI Taxonomy" id="1223519"/>
    <lineage>
        <taxon>Bacteria</taxon>
        <taxon>Pseudomonadati</taxon>
        <taxon>Pseudomonadota</taxon>
        <taxon>Alphaproteobacteria</taxon>
        <taxon>Acetobacterales</taxon>
        <taxon>Acetobacteraceae</taxon>
        <taxon>Neokomagataea</taxon>
    </lineage>
</organism>
<keyword evidence="1" id="KW-0812">Transmembrane</keyword>
<evidence type="ECO:0000313" key="2">
    <source>
        <dbReference type="EMBL" id="GBR48699.1"/>
    </source>
</evidence>
<protein>
    <submittedName>
        <fullName evidence="2">Uncharacterized protein</fullName>
    </submittedName>
</protein>
<feature type="transmembrane region" description="Helical" evidence="1">
    <location>
        <begin position="58"/>
        <end position="80"/>
    </location>
</feature>
<evidence type="ECO:0000313" key="3">
    <source>
        <dbReference type="Proteomes" id="UP001062443"/>
    </source>
</evidence>
<keyword evidence="1" id="KW-0472">Membrane</keyword>
<dbReference type="Proteomes" id="UP001062443">
    <property type="component" value="Unassembled WGS sequence"/>
</dbReference>
<dbReference type="RefSeq" id="WP_068173607.1">
    <property type="nucleotide sequence ID" value="NZ_BAQB01000050.1"/>
</dbReference>
<accession>A0ABQ0QL28</accession>
<sequence length="84" mass="9166">MQIPLFTALQSVNVSDEKATEVVNSLESHLAMKITEANAPLLAKLDAMEISNKANFDILKWLFSALIAIFGLSVGVLTFLSHHP</sequence>
<name>A0ABQ0QL28_9PROT</name>
<proteinExistence type="predicted"/>
<comment type="caution">
    <text evidence="2">The sequence shown here is derived from an EMBL/GenBank/DDBJ whole genome shotgun (WGS) entry which is preliminary data.</text>
</comment>
<dbReference type="EMBL" id="BAQB01000050">
    <property type="protein sequence ID" value="GBR48699.1"/>
    <property type="molecule type" value="Genomic_DNA"/>
</dbReference>
<keyword evidence="1" id="KW-1133">Transmembrane helix</keyword>
<evidence type="ECO:0000256" key="1">
    <source>
        <dbReference type="SAM" id="Phobius"/>
    </source>
</evidence>
<gene>
    <name evidence="2" type="ORF">AA106556_1864</name>
</gene>
<reference evidence="2" key="1">
    <citation type="submission" date="2013-04" db="EMBL/GenBank/DDBJ databases">
        <title>The genome sequencing project of 58 acetic acid bacteria.</title>
        <authorList>
            <person name="Okamoto-Kainuma A."/>
            <person name="Ishikawa M."/>
            <person name="Umino S."/>
            <person name="Koizumi Y."/>
            <person name="Shiwa Y."/>
            <person name="Yoshikawa H."/>
            <person name="Matsutani M."/>
            <person name="Matsushita K."/>
        </authorList>
    </citation>
    <scope>NUCLEOTIDE SEQUENCE</scope>
    <source>
        <strain evidence="2">NBRC 106556</strain>
    </source>
</reference>